<dbReference type="Proteomes" id="UP000033035">
    <property type="component" value="Unassembled WGS sequence"/>
</dbReference>
<evidence type="ECO:0000313" key="3">
    <source>
        <dbReference type="Proteomes" id="UP000033035"/>
    </source>
</evidence>
<gene>
    <name evidence="2" type="ORF">HMPREF1536_05048</name>
</gene>
<feature type="compositionally biased region" description="Basic and acidic residues" evidence="1">
    <location>
        <begin position="41"/>
        <end position="50"/>
    </location>
</feature>
<evidence type="ECO:0000256" key="1">
    <source>
        <dbReference type="SAM" id="MobiDB-lite"/>
    </source>
</evidence>
<evidence type="ECO:0000313" key="2">
    <source>
        <dbReference type="EMBL" id="KKB47404.1"/>
    </source>
</evidence>
<feature type="region of interest" description="Disordered" evidence="1">
    <location>
        <begin position="1"/>
        <end position="72"/>
    </location>
</feature>
<dbReference type="HOGENOM" id="CLU_2303200_0_0_10"/>
<comment type="caution">
    <text evidence="2">The sequence shown here is derived from an EMBL/GenBank/DDBJ whole genome shotgun (WGS) entry which is preliminary data.</text>
</comment>
<name>A0A0F5IPA7_9BACT</name>
<accession>A0A0F5IPA7</accession>
<dbReference type="AlphaFoldDB" id="A0A0F5IPA7"/>
<dbReference type="EMBL" id="AQHW01000029">
    <property type="protein sequence ID" value="KKB47404.1"/>
    <property type="molecule type" value="Genomic_DNA"/>
</dbReference>
<protein>
    <submittedName>
        <fullName evidence="2">Uncharacterized protein</fullName>
    </submittedName>
</protein>
<sequence length="100" mass="11027">MFHRRRSGTGSDPPGLLFLPARGKGLTRHSGRTSFSFGEPDADKDKEAKRNPLTHRIFSQAPHSFFSKSTGKNGQVARLNLTVLRTISTPLGRIPRKSLA</sequence>
<dbReference type="PATRIC" id="fig|1203610.3.peg.5154"/>
<dbReference type="STRING" id="1203610.HMPREF1536_05048"/>
<proteinExistence type="predicted"/>
<reference evidence="2 3" key="1">
    <citation type="submission" date="2013-04" db="EMBL/GenBank/DDBJ databases">
        <title>The Genome Sequence of Parabacteroides gordonii DSM 23371.</title>
        <authorList>
            <consortium name="The Broad Institute Genomics Platform"/>
            <person name="Earl A."/>
            <person name="Ward D."/>
            <person name="Feldgarden M."/>
            <person name="Gevers D."/>
            <person name="Martens E."/>
            <person name="Sakamoto M."/>
            <person name="Benno Y."/>
            <person name="Suzuki N."/>
            <person name="Matsunaga N."/>
            <person name="Koshihara K."/>
            <person name="Seki M."/>
            <person name="Komiya H."/>
            <person name="Walker B."/>
            <person name="Young S."/>
            <person name="Zeng Q."/>
            <person name="Gargeya S."/>
            <person name="Fitzgerald M."/>
            <person name="Haas B."/>
            <person name="Abouelleil A."/>
            <person name="Allen A.W."/>
            <person name="Alvarado L."/>
            <person name="Arachchi H.M."/>
            <person name="Berlin A.M."/>
            <person name="Chapman S.B."/>
            <person name="Gainer-Dewar J."/>
            <person name="Goldberg J."/>
            <person name="Griggs A."/>
            <person name="Gujja S."/>
            <person name="Hansen M."/>
            <person name="Howarth C."/>
            <person name="Imamovic A."/>
            <person name="Ireland A."/>
            <person name="Larimer J."/>
            <person name="McCowan C."/>
            <person name="Murphy C."/>
            <person name="Pearson M."/>
            <person name="Poon T.W."/>
            <person name="Priest M."/>
            <person name="Roberts A."/>
            <person name="Saif S."/>
            <person name="Shea T."/>
            <person name="Sisk P."/>
            <person name="Sykes S."/>
            <person name="Wortman J."/>
            <person name="Nusbaum C."/>
            <person name="Birren B."/>
        </authorList>
    </citation>
    <scope>NUCLEOTIDE SEQUENCE [LARGE SCALE GENOMIC DNA]</scope>
    <source>
        <strain evidence="2 3">MS-1</strain>
    </source>
</reference>
<organism evidence="2 3">
    <name type="scientific">Parabacteroides gordonii MS-1 = DSM 23371</name>
    <dbReference type="NCBI Taxonomy" id="1203610"/>
    <lineage>
        <taxon>Bacteria</taxon>
        <taxon>Pseudomonadati</taxon>
        <taxon>Bacteroidota</taxon>
        <taxon>Bacteroidia</taxon>
        <taxon>Bacteroidales</taxon>
        <taxon>Tannerellaceae</taxon>
        <taxon>Parabacteroides</taxon>
    </lineage>
</organism>
<keyword evidence="3" id="KW-1185">Reference proteome</keyword>